<evidence type="ECO:0000259" key="3">
    <source>
        <dbReference type="PROSITE" id="PS51178"/>
    </source>
</evidence>
<proteinExistence type="predicted"/>
<dbReference type="EC" id="2.7.11.1" evidence="4"/>
<dbReference type="InterPro" id="IPR005543">
    <property type="entry name" value="PASTA_dom"/>
</dbReference>
<feature type="compositionally biased region" description="Low complexity" evidence="1">
    <location>
        <begin position="296"/>
        <end position="308"/>
    </location>
</feature>
<evidence type="ECO:0000313" key="4">
    <source>
        <dbReference type="EMBL" id="MPM40302.1"/>
    </source>
</evidence>
<comment type="caution">
    <text evidence="4">The sequence shown here is derived from an EMBL/GenBank/DDBJ whole genome shotgun (WGS) entry which is preliminary data.</text>
</comment>
<dbReference type="PROSITE" id="PS51178">
    <property type="entry name" value="PASTA"/>
    <property type="match status" value="3"/>
</dbReference>
<dbReference type="CDD" id="cd06577">
    <property type="entry name" value="PASTA_pknB"/>
    <property type="match status" value="3"/>
</dbReference>
<feature type="domain" description="PASTA" evidence="3">
    <location>
        <begin position="152"/>
        <end position="219"/>
    </location>
</feature>
<sequence>MTATAVGGMAPVEDAVPTRAMGSVPPGEEAALATSPQRAMVDPAAAEAEETARRKRRRNVWIVVAVVLVALLGGGGIWAANGGLTPKQTVPDVRGKTQVVAEELLKAQGLTSRVDVVEGPAGATVGTVTTQDPAGGAKLTQGGLVTLTVNGGPSTTAIPDGLVGQQLTKVQAQLRSAGFTNVTTVAADSSRPGGEVLSLDPTSGTKVVPTTQITVTYASGKVTMPDWSGFNRQAVMTDAAGLGLTNVTFTEQTSNATVGTVISQSPSAGSKVSRDASITVVLAKAPQNTPSPTPTPSSTASSASNTPGSGKGNGNGNG</sequence>
<feature type="region of interest" description="Disordered" evidence="1">
    <location>
        <begin position="17"/>
        <end position="46"/>
    </location>
</feature>
<name>A0A644ZHC5_9ZZZZ</name>
<dbReference type="EMBL" id="VSSQ01008951">
    <property type="protein sequence ID" value="MPM40302.1"/>
    <property type="molecule type" value="Genomic_DNA"/>
</dbReference>
<reference evidence="4" key="1">
    <citation type="submission" date="2019-08" db="EMBL/GenBank/DDBJ databases">
        <authorList>
            <person name="Kucharzyk K."/>
            <person name="Murdoch R.W."/>
            <person name="Higgins S."/>
            <person name="Loffler F."/>
        </authorList>
    </citation>
    <scope>NUCLEOTIDE SEQUENCE</scope>
</reference>
<keyword evidence="4" id="KW-0808">Transferase</keyword>
<evidence type="ECO:0000256" key="2">
    <source>
        <dbReference type="SAM" id="Phobius"/>
    </source>
</evidence>
<accession>A0A644ZHC5</accession>
<dbReference type="GO" id="GO:0004674">
    <property type="term" value="F:protein serine/threonine kinase activity"/>
    <property type="evidence" value="ECO:0007669"/>
    <property type="project" value="UniProtKB-EC"/>
</dbReference>
<dbReference type="SMART" id="SM00740">
    <property type="entry name" value="PASTA"/>
    <property type="match status" value="3"/>
</dbReference>
<organism evidence="4">
    <name type="scientific">bioreactor metagenome</name>
    <dbReference type="NCBI Taxonomy" id="1076179"/>
    <lineage>
        <taxon>unclassified sequences</taxon>
        <taxon>metagenomes</taxon>
        <taxon>ecological metagenomes</taxon>
    </lineage>
</organism>
<keyword evidence="2" id="KW-0472">Membrane</keyword>
<keyword evidence="2" id="KW-1133">Transmembrane helix</keyword>
<gene>
    <name evidence="4" type="primary">spk1_2</name>
    <name evidence="4" type="ORF">SDC9_86942</name>
</gene>
<feature type="domain" description="PASTA" evidence="3">
    <location>
        <begin position="85"/>
        <end position="151"/>
    </location>
</feature>
<feature type="transmembrane region" description="Helical" evidence="2">
    <location>
        <begin position="60"/>
        <end position="80"/>
    </location>
</feature>
<dbReference type="AlphaFoldDB" id="A0A644ZHC5"/>
<dbReference type="Gene3D" id="3.30.10.20">
    <property type="match status" value="3"/>
</dbReference>
<dbReference type="Pfam" id="PF03793">
    <property type="entry name" value="PASTA"/>
    <property type="match status" value="3"/>
</dbReference>
<protein>
    <submittedName>
        <fullName evidence="4">Serine/threonine-protein kinase PK-1</fullName>
        <ecNumber evidence="4">2.7.11.1</ecNumber>
    </submittedName>
</protein>
<feature type="region of interest" description="Disordered" evidence="1">
    <location>
        <begin position="262"/>
        <end position="318"/>
    </location>
</feature>
<feature type="domain" description="PASTA" evidence="3">
    <location>
        <begin position="220"/>
        <end position="284"/>
    </location>
</feature>
<evidence type="ECO:0000256" key="1">
    <source>
        <dbReference type="SAM" id="MobiDB-lite"/>
    </source>
</evidence>
<keyword evidence="4" id="KW-0418">Kinase</keyword>
<keyword evidence="2" id="KW-0812">Transmembrane</keyword>
<feature type="compositionally biased region" description="Gly residues" evidence="1">
    <location>
        <begin position="309"/>
        <end position="318"/>
    </location>
</feature>